<name>A0A109R6M0_MESCR</name>
<sequence length="230" mass="25491">MGHETVDGFQETEKQNSGCATNEENAMNSCKVNSASVSETVIIGIPKELPNLNNSCATISADSAVATDSENRLNNSGENAKVRDAENEGKSWVVDVKCRDEEEERVCRICHLSSEQGMKPSMGWKTELIRLGCSCNGELSLAHSYCAEAWFKLKGNRVCEICGEMVSNIRGIGDEMFMEEWIESGLNGNELNSSERHGDGCWHGQPFCNFLMACLVIAFVVPWFFHINMF</sequence>
<feature type="transmembrane region" description="Helical" evidence="5">
    <location>
        <begin position="210"/>
        <end position="227"/>
    </location>
</feature>
<evidence type="ECO:0000256" key="4">
    <source>
        <dbReference type="SAM" id="MobiDB-lite"/>
    </source>
</evidence>
<keyword evidence="1" id="KW-0479">Metal-binding</keyword>
<dbReference type="PANTHER" id="PTHR46214">
    <property type="entry name" value="ZINC FINGER, RING-CH-TYPE"/>
    <property type="match status" value="1"/>
</dbReference>
<protein>
    <submittedName>
        <fullName evidence="7">Zinc-finger protein</fullName>
    </submittedName>
</protein>
<dbReference type="PROSITE" id="PS51292">
    <property type="entry name" value="ZF_RING_CH"/>
    <property type="match status" value="1"/>
</dbReference>
<dbReference type="SMART" id="SM00744">
    <property type="entry name" value="RINGv"/>
    <property type="match status" value="1"/>
</dbReference>
<dbReference type="SUPFAM" id="SSF57850">
    <property type="entry name" value="RING/U-box"/>
    <property type="match status" value="1"/>
</dbReference>
<dbReference type="AlphaFoldDB" id="A0A109R6M0"/>
<keyword evidence="5" id="KW-1133">Transmembrane helix</keyword>
<feature type="region of interest" description="Disordered" evidence="4">
    <location>
        <begin position="1"/>
        <end position="21"/>
    </location>
</feature>
<dbReference type="Gene3D" id="3.30.40.10">
    <property type="entry name" value="Zinc/RING finger domain, C3HC4 (zinc finger)"/>
    <property type="match status" value="1"/>
</dbReference>
<evidence type="ECO:0000256" key="3">
    <source>
        <dbReference type="ARBA" id="ARBA00022833"/>
    </source>
</evidence>
<accession>A0A109R6M0</accession>
<evidence type="ECO:0000313" key="7">
    <source>
        <dbReference type="EMBL" id="AMB72435.1"/>
    </source>
</evidence>
<dbReference type="InterPro" id="IPR011016">
    <property type="entry name" value="Znf_RING-CH"/>
</dbReference>
<dbReference type="GO" id="GO:0008270">
    <property type="term" value="F:zinc ion binding"/>
    <property type="evidence" value="ECO:0007669"/>
    <property type="project" value="UniProtKB-KW"/>
</dbReference>
<feature type="compositionally biased region" description="Basic and acidic residues" evidence="4">
    <location>
        <begin position="1"/>
        <end position="14"/>
    </location>
</feature>
<proteinExistence type="evidence at transcript level"/>
<evidence type="ECO:0000256" key="1">
    <source>
        <dbReference type="ARBA" id="ARBA00022723"/>
    </source>
</evidence>
<evidence type="ECO:0000256" key="5">
    <source>
        <dbReference type="SAM" id="Phobius"/>
    </source>
</evidence>
<dbReference type="InterPro" id="IPR013083">
    <property type="entry name" value="Znf_RING/FYVE/PHD"/>
</dbReference>
<dbReference type="PANTHER" id="PTHR46214:SF8">
    <property type="entry name" value="RING_FYVE_PHD ZINC FINGER SUPERFAMILY PROTEIN"/>
    <property type="match status" value="1"/>
</dbReference>
<evidence type="ECO:0000259" key="6">
    <source>
        <dbReference type="PROSITE" id="PS51292"/>
    </source>
</evidence>
<dbReference type="EMBL" id="KT366262">
    <property type="protein sequence ID" value="AMB72435.1"/>
    <property type="molecule type" value="mRNA"/>
</dbReference>
<keyword evidence="5" id="KW-0472">Membrane</keyword>
<dbReference type="Pfam" id="PF12906">
    <property type="entry name" value="RINGv"/>
    <property type="match status" value="1"/>
</dbReference>
<evidence type="ECO:0000256" key="2">
    <source>
        <dbReference type="ARBA" id="ARBA00022771"/>
    </source>
</evidence>
<keyword evidence="3" id="KW-0862">Zinc</keyword>
<reference evidence="7" key="1">
    <citation type="submission" date="2015-08" db="EMBL/GenBank/DDBJ databases">
        <title>Analysis of gene expression involved in the development of epidermal bladder cells in the common ice plant, Mesembryanthemum crystallinum L.</title>
        <authorList>
            <person name="Roeurn S."/>
            <person name="Hoshino N."/>
            <person name="Soejima K."/>
            <person name="Inoue Y."/>
            <person name="Cushman J.C."/>
            <person name="Agarie S."/>
        </authorList>
    </citation>
    <scope>NUCLEOTIDE SEQUENCE</scope>
</reference>
<keyword evidence="5" id="KW-0812">Transmembrane</keyword>
<organism evidence="7">
    <name type="scientific">Mesembryanthemum crystallinum</name>
    <name type="common">Common ice plant</name>
    <name type="synonym">Cryophytum crystallinum</name>
    <dbReference type="NCBI Taxonomy" id="3544"/>
    <lineage>
        <taxon>Eukaryota</taxon>
        <taxon>Viridiplantae</taxon>
        <taxon>Streptophyta</taxon>
        <taxon>Embryophyta</taxon>
        <taxon>Tracheophyta</taxon>
        <taxon>Spermatophyta</taxon>
        <taxon>Magnoliopsida</taxon>
        <taxon>eudicotyledons</taxon>
        <taxon>Gunneridae</taxon>
        <taxon>Pentapetalae</taxon>
        <taxon>Caryophyllales</taxon>
        <taxon>Aizoaceae</taxon>
        <taxon>Mesembryanthemum</taxon>
        <taxon>Mesembryanthemum subgen. Cryophytum</taxon>
    </lineage>
</organism>
<keyword evidence="2 7" id="KW-0863">Zinc-finger</keyword>
<feature type="domain" description="RING-CH-type" evidence="6">
    <location>
        <begin position="99"/>
        <end position="169"/>
    </location>
</feature>